<evidence type="ECO:0000256" key="6">
    <source>
        <dbReference type="ARBA" id="ARBA00022989"/>
    </source>
</evidence>
<dbReference type="RefSeq" id="WP_179215340.1">
    <property type="nucleotide sequence ID" value="NZ_BDQX01000430.1"/>
</dbReference>
<feature type="transmembrane region" description="Helical" evidence="8">
    <location>
        <begin position="12"/>
        <end position="29"/>
    </location>
</feature>
<dbReference type="EMBL" id="BDQX01000430">
    <property type="protein sequence ID" value="GBG11661.1"/>
    <property type="molecule type" value="Genomic_DNA"/>
</dbReference>
<proteinExistence type="inferred from homology"/>
<dbReference type="GO" id="GO:0016020">
    <property type="term" value="C:membrane"/>
    <property type="evidence" value="ECO:0007669"/>
    <property type="project" value="UniProtKB-SubCell"/>
</dbReference>
<dbReference type="AlphaFoldDB" id="A0A2R5F5L7"/>
<evidence type="ECO:0000256" key="3">
    <source>
        <dbReference type="ARBA" id="ARBA00022448"/>
    </source>
</evidence>
<feature type="transmembrane region" description="Helical" evidence="8">
    <location>
        <begin position="121"/>
        <end position="139"/>
    </location>
</feature>
<evidence type="ECO:0000313" key="10">
    <source>
        <dbReference type="Proteomes" id="UP000245202"/>
    </source>
</evidence>
<evidence type="ECO:0000256" key="1">
    <source>
        <dbReference type="ARBA" id="ARBA00004141"/>
    </source>
</evidence>
<evidence type="ECO:0000256" key="8">
    <source>
        <dbReference type="SAM" id="Phobius"/>
    </source>
</evidence>
<evidence type="ECO:0000256" key="4">
    <source>
        <dbReference type="ARBA" id="ARBA00022544"/>
    </source>
</evidence>
<accession>A0A2R5F5L7</accession>
<keyword evidence="7 8" id="KW-0472">Membrane</keyword>
<keyword evidence="4" id="KW-0309">Germination</keyword>
<keyword evidence="5 8" id="KW-0812">Transmembrane</keyword>
<dbReference type="InterPro" id="IPR004761">
    <property type="entry name" value="Spore_GerAB"/>
</dbReference>
<dbReference type="Pfam" id="PF03845">
    <property type="entry name" value="Spore_permease"/>
    <property type="match status" value="1"/>
</dbReference>
<keyword evidence="6 8" id="KW-1133">Transmembrane helix</keyword>
<feature type="transmembrane region" description="Helical" evidence="8">
    <location>
        <begin position="188"/>
        <end position="209"/>
    </location>
</feature>
<dbReference type="PANTHER" id="PTHR34975">
    <property type="entry name" value="SPORE GERMINATION PROTEIN A2"/>
    <property type="match status" value="1"/>
</dbReference>
<feature type="transmembrane region" description="Helical" evidence="8">
    <location>
        <begin position="83"/>
        <end position="106"/>
    </location>
</feature>
<dbReference type="NCBIfam" id="TIGR00912">
    <property type="entry name" value="2A0309"/>
    <property type="match status" value="1"/>
</dbReference>
<reference evidence="9 10" key="1">
    <citation type="submission" date="2017-08" db="EMBL/GenBank/DDBJ databases">
        <title>Substantial Increase in Enzyme Production by Combined Drug-Resistance Mutations in Paenibacillus agaridevorans.</title>
        <authorList>
            <person name="Tanaka Y."/>
            <person name="Funane K."/>
            <person name="Hosaka T."/>
            <person name="Shiwa Y."/>
            <person name="Fujita N."/>
            <person name="Miyazaki T."/>
            <person name="Yoshikawa H."/>
            <person name="Murakami K."/>
            <person name="Kasahara K."/>
            <person name="Inaoka T."/>
            <person name="Hiraga Y."/>
            <person name="Ochi K."/>
        </authorList>
    </citation>
    <scope>NUCLEOTIDE SEQUENCE [LARGE SCALE GENOMIC DNA]</scope>
    <source>
        <strain evidence="9 10">T-3040</strain>
    </source>
</reference>
<dbReference type="Gene3D" id="1.20.1740.10">
    <property type="entry name" value="Amino acid/polyamine transporter I"/>
    <property type="match status" value="1"/>
</dbReference>
<dbReference type="GO" id="GO:0009847">
    <property type="term" value="P:spore germination"/>
    <property type="evidence" value="ECO:0007669"/>
    <property type="project" value="InterPro"/>
</dbReference>
<evidence type="ECO:0000256" key="2">
    <source>
        <dbReference type="ARBA" id="ARBA00007998"/>
    </source>
</evidence>
<evidence type="ECO:0000313" key="9">
    <source>
        <dbReference type="EMBL" id="GBG11661.1"/>
    </source>
</evidence>
<keyword evidence="10" id="KW-1185">Reference proteome</keyword>
<comment type="subcellular location">
    <subcellularLocation>
        <location evidence="1">Membrane</location>
        <topology evidence="1">Multi-pass membrane protein</topology>
    </subcellularLocation>
</comment>
<gene>
    <name evidence="9" type="ORF">PAT3040_06496</name>
</gene>
<feature type="transmembrane region" description="Helical" evidence="8">
    <location>
        <begin position="146"/>
        <end position="168"/>
    </location>
</feature>
<dbReference type="PANTHER" id="PTHR34975:SF2">
    <property type="entry name" value="SPORE GERMINATION PROTEIN A2"/>
    <property type="match status" value="1"/>
</dbReference>
<feature type="transmembrane region" description="Helical" evidence="8">
    <location>
        <begin position="338"/>
        <end position="360"/>
    </location>
</feature>
<organism evidence="9 10">
    <name type="scientific">Paenibacillus agaridevorans</name>
    <dbReference type="NCBI Taxonomy" id="171404"/>
    <lineage>
        <taxon>Bacteria</taxon>
        <taxon>Bacillati</taxon>
        <taxon>Bacillota</taxon>
        <taxon>Bacilli</taxon>
        <taxon>Bacillales</taxon>
        <taxon>Paenibacillaceae</taxon>
        <taxon>Paenibacillus</taxon>
    </lineage>
</organism>
<comment type="caution">
    <text evidence="9">The sequence shown here is derived from an EMBL/GenBank/DDBJ whole genome shotgun (WGS) entry which is preliminary data.</text>
</comment>
<feature type="transmembrane region" description="Helical" evidence="8">
    <location>
        <begin position="41"/>
        <end position="62"/>
    </location>
</feature>
<keyword evidence="3" id="KW-0813">Transport</keyword>
<feature type="transmembrane region" description="Helical" evidence="8">
    <location>
        <begin position="308"/>
        <end position="326"/>
    </location>
</feature>
<evidence type="ECO:0000256" key="5">
    <source>
        <dbReference type="ARBA" id="ARBA00022692"/>
    </source>
</evidence>
<feature type="transmembrane region" description="Helical" evidence="8">
    <location>
        <begin position="272"/>
        <end position="296"/>
    </location>
</feature>
<name>A0A2R5F5L7_9BACL</name>
<dbReference type="Proteomes" id="UP000245202">
    <property type="component" value="Unassembled WGS sequence"/>
</dbReference>
<protein>
    <submittedName>
        <fullName evidence="9">Spore germination protein</fullName>
    </submittedName>
</protein>
<feature type="transmembrane region" description="Helical" evidence="8">
    <location>
        <begin position="230"/>
        <end position="252"/>
    </location>
</feature>
<sequence>MSSDRSTINLRQLAGLLCCYVIGSAIVFIPNPLTAAAGNDAWISMTLAYGFGIIMLTCVLYLHNRHDGASVIAYSRKLIGRTATYPVGLLYILMLFFAACAVNASIGDFFTSVMMKRTPSYIFHTIGMLLSALTARSGIRVMARMFFLLLWLMLFFSLLVMILAIPIYQPAMLLPLFENGIKPMLHGLFISAGFPFGEIVIFAMLLPFVRLQAGQSISKALYASYSFSALMLIVPTICTIMAFGPAAGYFNYSLYRLSIEIHIVELFQRMEAIIGIALILGSYMKATLLLFIIYQCLIQLFNLKDDHVLMYPLSVTCIFLSATMFQSPADFQEQVYTIWPFTVIVVGGGLILLFTLITWIKHRRYLQAERGDTS</sequence>
<evidence type="ECO:0000256" key="7">
    <source>
        <dbReference type="ARBA" id="ARBA00023136"/>
    </source>
</evidence>
<comment type="similarity">
    <text evidence="2">Belongs to the amino acid-polyamine-organocation (APC) superfamily. Spore germination protein (SGP) (TC 2.A.3.9) family.</text>
</comment>